<evidence type="ECO:0000313" key="3">
    <source>
        <dbReference type="EMBL" id="NML95873.1"/>
    </source>
</evidence>
<dbReference type="PANTHER" id="PTHR12463">
    <property type="entry name" value="OXYGENASE-RELATED"/>
    <property type="match status" value="1"/>
</dbReference>
<dbReference type="SUPFAM" id="SSF51197">
    <property type="entry name" value="Clavaminate synthase-like"/>
    <property type="match status" value="1"/>
</dbReference>
<dbReference type="PROSITE" id="PS51471">
    <property type="entry name" value="FE2OG_OXY"/>
    <property type="match status" value="1"/>
</dbReference>
<dbReference type="Gene3D" id="2.60.120.590">
    <property type="entry name" value="Alpha-ketoglutarate-dependent dioxygenase AlkB-like"/>
    <property type="match status" value="1"/>
</dbReference>
<feature type="region of interest" description="Disordered" evidence="1">
    <location>
        <begin position="1"/>
        <end position="20"/>
    </location>
</feature>
<dbReference type="InterPro" id="IPR005123">
    <property type="entry name" value="Oxoglu/Fe-dep_dioxygenase_dom"/>
</dbReference>
<protein>
    <submittedName>
        <fullName evidence="3">Alpha-ketoglutarate-dependent dioxygenase AlkB</fullName>
    </submittedName>
</protein>
<dbReference type="GO" id="GO:0051213">
    <property type="term" value="F:dioxygenase activity"/>
    <property type="evidence" value="ECO:0007669"/>
    <property type="project" value="UniProtKB-KW"/>
</dbReference>
<accession>A0A7Y0GC80</accession>
<dbReference type="GO" id="GO:0070988">
    <property type="term" value="P:demethylation"/>
    <property type="evidence" value="ECO:0007669"/>
    <property type="project" value="InterPro"/>
</dbReference>
<proteinExistence type="predicted"/>
<dbReference type="GO" id="GO:0032451">
    <property type="term" value="F:demethylase activity"/>
    <property type="evidence" value="ECO:0007669"/>
    <property type="project" value="TreeGrafter"/>
</dbReference>
<evidence type="ECO:0000259" key="2">
    <source>
        <dbReference type="PROSITE" id="PS51471"/>
    </source>
</evidence>
<dbReference type="EMBL" id="JABBGM010000013">
    <property type="protein sequence ID" value="NML95873.1"/>
    <property type="molecule type" value="Genomic_DNA"/>
</dbReference>
<keyword evidence="3" id="KW-0223">Dioxygenase</keyword>
<dbReference type="Pfam" id="PF13532">
    <property type="entry name" value="2OG-FeII_Oxy_2"/>
    <property type="match status" value="1"/>
</dbReference>
<keyword evidence="4" id="KW-1185">Reference proteome</keyword>
<comment type="caution">
    <text evidence="3">The sequence shown here is derived from an EMBL/GenBank/DDBJ whole genome shotgun (WGS) entry which is preliminary data.</text>
</comment>
<name>A0A7Y0GC80_9SPHN</name>
<reference evidence="3 4" key="1">
    <citation type="submission" date="2020-04" db="EMBL/GenBank/DDBJ databases">
        <title>Novosphingobium sp. TW-4 isolated from soil.</title>
        <authorList>
            <person name="Dahal R.H."/>
            <person name="Chaudhary D.K."/>
        </authorList>
    </citation>
    <scope>NUCLEOTIDE SEQUENCE [LARGE SCALE GENOMIC DNA]</scope>
    <source>
        <strain evidence="3 4">TW-4</strain>
    </source>
</reference>
<keyword evidence="3" id="KW-0560">Oxidoreductase</keyword>
<dbReference type="AlphaFoldDB" id="A0A7Y0GC80"/>
<dbReference type="PANTHER" id="PTHR12463:SF1">
    <property type="entry name" value="2-OXOGLUTARATE AND FE-DEPENDENT OXYGENASE FAMILY PROTEIN"/>
    <property type="match status" value="1"/>
</dbReference>
<dbReference type="Proteomes" id="UP000583556">
    <property type="component" value="Unassembled WGS sequence"/>
</dbReference>
<evidence type="ECO:0000256" key="1">
    <source>
        <dbReference type="SAM" id="MobiDB-lite"/>
    </source>
</evidence>
<organism evidence="3 4">
    <name type="scientific">Novosphingobium olei</name>
    <dbReference type="NCBI Taxonomy" id="2728851"/>
    <lineage>
        <taxon>Bacteria</taxon>
        <taxon>Pseudomonadati</taxon>
        <taxon>Pseudomonadota</taxon>
        <taxon>Alphaproteobacteria</taxon>
        <taxon>Sphingomonadales</taxon>
        <taxon>Sphingomonadaceae</taxon>
        <taxon>Novosphingobium</taxon>
    </lineage>
</organism>
<dbReference type="InterPro" id="IPR037151">
    <property type="entry name" value="AlkB-like_sf"/>
</dbReference>
<dbReference type="InterPro" id="IPR032857">
    <property type="entry name" value="ALKBH4"/>
</dbReference>
<feature type="domain" description="Fe2OG dioxygenase" evidence="2">
    <location>
        <begin position="102"/>
        <end position="196"/>
    </location>
</feature>
<dbReference type="InterPro" id="IPR027450">
    <property type="entry name" value="AlkB-like"/>
</dbReference>
<sequence length="196" mass="21647">MPPHQPDLFDDSPRAQVGAPMPEGMALHPGMVDGAQEAALIAGIDASPLTPFAFQGWLGKRLTMSWGSAYDYQRGTVLSAPPIPDWLLPLRARMAEWAGLDPAALVQALAIRYDPGAGIGWHRDRPQYGLVLGLSLGAPDRFRLRRRRADGTFDRCEVPLIPREAYRLDGPARSAWEHSILPATATRWSLTFRTLR</sequence>
<gene>
    <name evidence="3" type="ORF">HHL27_19545</name>
</gene>
<evidence type="ECO:0000313" key="4">
    <source>
        <dbReference type="Proteomes" id="UP000583556"/>
    </source>
</evidence>